<name>A0A2Z5H430_9CAUD</name>
<sequence>MVLINLYVLLMSPYITAETAHRIIDSRKYLCRKPSSVFDGTFGYGRDMAF</sequence>
<evidence type="ECO:0000313" key="1">
    <source>
        <dbReference type="EMBL" id="AXC34242.1"/>
    </source>
</evidence>
<gene>
    <name evidence="1" type="ORF">JB75_0133</name>
</gene>
<evidence type="ECO:0000313" key="2">
    <source>
        <dbReference type="Proteomes" id="UP000252326"/>
    </source>
</evidence>
<reference evidence="1 2" key="1">
    <citation type="submission" date="2018-05" db="EMBL/GenBank/DDBJ databases">
        <title>Lytic bacteriophages against multidrug-resistant E. faecalis, S. aureus and E. coli strains isolated from orthopedic infections.</title>
        <authorList>
            <person name="Barros J."/>
            <person name="Melo L.D.R."/>
            <person name="Poeta P."/>
            <person name="Igrejas G."/>
            <person name="Ferraz M.P."/>
            <person name="Azeredo J."/>
            <person name="Monteiro F.J."/>
        </authorList>
    </citation>
    <scope>NUCLEOTIDE SEQUENCE [LARGE SCALE GENOMIC DNA]</scope>
</reference>
<accession>A0A2Z5H430</accession>
<organism evidence="1 2">
    <name type="scientific">Escherichia phage vB_EcoM_JB75</name>
    <dbReference type="NCBI Taxonomy" id="2234085"/>
    <lineage>
        <taxon>Viruses</taxon>
        <taxon>Duplodnaviria</taxon>
        <taxon>Heunggongvirae</taxon>
        <taxon>Uroviricota</taxon>
        <taxon>Caudoviricetes</taxon>
        <taxon>Pantevenvirales</taxon>
        <taxon>Straboviridae</taxon>
        <taxon>Tevenvirinae</taxon>
        <taxon>Tequatrovirus</taxon>
        <taxon>Tequatrovirus ecombl75</taxon>
    </lineage>
</organism>
<proteinExistence type="predicted"/>
<dbReference type="Proteomes" id="UP000252326">
    <property type="component" value="Segment"/>
</dbReference>
<protein>
    <submittedName>
        <fullName evidence="1">Uncharacterized protein</fullName>
    </submittedName>
</protein>
<dbReference type="EMBL" id="MH355584">
    <property type="protein sequence ID" value="AXC34242.1"/>
    <property type="molecule type" value="Genomic_DNA"/>
</dbReference>